<name>A0A9N9I8R2_9GLOM</name>
<proteinExistence type="predicted"/>
<comment type="caution">
    <text evidence="1">The sequence shown here is derived from an EMBL/GenBank/DDBJ whole genome shotgun (WGS) entry which is preliminary data.</text>
</comment>
<reference evidence="1" key="1">
    <citation type="submission" date="2021-06" db="EMBL/GenBank/DDBJ databases">
        <authorList>
            <person name="Kallberg Y."/>
            <person name="Tangrot J."/>
            <person name="Rosling A."/>
        </authorList>
    </citation>
    <scope>NUCLEOTIDE SEQUENCE</scope>
    <source>
        <strain evidence="1">UK204</strain>
    </source>
</reference>
<feature type="non-terminal residue" evidence="1">
    <location>
        <position position="51"/>
    </location>
</feature>
<keyword evidence="2" id="KW-1185">Reference proteome</keyword>
<dbReference type="Proteomes" id="UP000789570">
    <property type="component" value="Unassembled WGS sequence"/>
</dbReference>
<gene>
    <name evidence="1" type="ORF">FCALED_LOCUS14652</name>
</gene>
<accession>A0A9N9I8R2</accession>
<evidence type="ECO:0000313" key="2">
    <source>
        <dbReference type="Proteomes" id="UP000789570"/>
    </source>
</evidence>
<dbReference type="EMBL" id="CAJVPQ010011124">
    <property type="protein sequence ID" value="CAG8725751.1"/>
    <property type="molecule type" value="Genomic_DNA"/>
</dbReference>
<protein>
    <submittedName>
        <fullName evidence="1">11599_t:CDS:1</fullName>
    </submittedName>
</protein>
<evidence type="ECO:0000313" key="1">
    <source>
        <dbReference type="EMBL" id="CAG8725751.1"/>
    </source>
</evidence>
<organism evidence="1 2">
    <name type="scientific">Funneliformis caledonium</name>
    <dbReference type="NCBI Taxonomy" id="1117310"/>
    <lineage>
        <taxon>Eukaryota</taxon>
        <taxon>Fungi</taxon>
        <taxon>Fungi incertae sedis</taxon>
        <taxon>Mucoromycota</taxon>
        <taxon>Glomeromycotina</taxon>
        <taxon>Glomeromycetes</taxon>
        <taxon>Glomerales</taxon>
        <taxon>Glomeraceae</taxon>
        <taxon>Funneliformis</taxon>
    </lineage>
</organism>
<sequence>MNLWIPPVTSVPLLRNLKRTIESNKILPRRLCYFSVEFIFNDPLFETDQVP</sequence>
<dbReference type="AlphaFoldDB" id="A0A9N9I8R2"/>